<reference evidence="1" key="2">
    <citation type="submission" date="2020-07" db="EMBL/GenBank/DDBJ databases">
        <title>Genome of starter culture bacteria Kocuria salsicia reveals its technological properties and safety for usage in meat industry.</title>
        <authorList>
            <person name="Michael M."/>
            <person name="Konstantin K."/>
            <person name="Evgenii K."/>
            <person name="Galina S."/>
            <person name="Oksana K."/>
            <person name="Andrei L."/>
        </authorList>
    </citation>
    <scope>NUCLEOTIDE SEQUENCE [LARGE SCALE GENOMIC DNA]</scope>
    <source>
        <strain evidence="1">80</strain>
    </source>
</reference>
<evidence type="ECO:0000313" key="1">
    <source>
        <dbReference type="EMBL" id="QMS56295.1"/>
    </source>
</evidence>
<protein>
    <submittedName>
        <fullName evidence="1">Uncharacterized protein</fullName>
    </submittedName>
</protein>
<organism evidence="1 2">
    <name type="scientific">Kocuria varians</name>
    <name type="common">Micrococcus varians</name>
    <dbReference type="NCBI Taxonomy" id="1272"/>
    <lineage>
        <taxon>Bacteria</taxon>
        <taxon>Bacillati</taxon>
        <taxon>Actinomycetota</taxon>
        <taxon>Actinomycetes</taxon>
        <taxon>Micrococcales</taxon>
        <taxon>Micrococcaceae</taxon>
        <taxon>Kocuria</taxon>
    </lineage>
</organism>
<dbReference type="RefSeq" id="WP_094393426.1">
    <property type="nucleotide sequence ID" value="NZ_CP059343.1"/>
</dbReference>
<proteinExistence type="predicted"/>
<gene>
    <name evidence="1" type="ORF">CIB50_0000998</name>
</gene>
<accession>A0A7D7KZP0</accession>
<dbReference type="AlphaFoldDB" id="A0A7D7KZP0"/>
<reference evidence="1" key="1">
    <citation type="submission" date="2017-08" db="EMBL/GenBank/DDBJ databases">
        <authorList>
            <person name="Minaev M."/>
            <person name="Kurbakov K.A."/>
            <person name="Solodovnikova G.I."/>
            <person name="Kuznetsova O.A."/>
            <person name="Lisitsyn A.B."/>
        </authorList>
    </citation>
    <scope>NUCLEOTIDE SEQUENCE</scope>
    <source>
        <strain evidence="1">80</strain>
    </source>
</reference>
<sequence length="124" mass="13557">MDFFHGTDLYRFGGGSQTSDEICWYDTRRHGTARPSSQLGDADLSAIWTFAFRTAPDGRDALARFTSEHGVSVREPTVDPAHLLLVTVWSPGSGASVISAAVSVRVHVATVHRQLFLRHCAGQM</sequence>
<name>A0A7D7KZP0_KOCVA</name>
<evidence type="ECO:0000313" key="2">
    <source>
        <dbReference type="Proteomes" id="UP000216825"/>
    </source>
</evidence>
<dbReference type="Proteomes" id="UP000216825">
    <property type="component" value="Chromosome"/>
</dbReference>
<dbReference type="EMBL" id="CP059343">
    <property type="protein sequence ID" value="QMS56295.1"/>
    <property type="molecule type" value="Genomic_DNA"/>
</dbReference>
<keyword evidence="2" id="KW-1185">Reference proteome</keyword>
<dbReference type="KEGG" id="kvr:CIB50_0000998"/>